<sequence>MSSDSATRRAIAGSADGAMTPLHPAMLTRQVAKLQPCLSEPLLLVSFIIRMQSAEDDVLAVTVASVERACAKPCPLTVSASSDNRIE</sequence>
<name>A0ABZ0B8R4_9SPHN</name>
<dbReference type="RefSeq" id="WP_133494288.1">
    <property type="nucleotide sequence ID" value="NZ_CP135076.1"/>
</dbReference>
<dbReference type="EMBL" id="CP135076">
    <property type="protein sequence ID" value="WNO53506.1"/>
    <property type="molecule type" value="Genomic_DNA"/>
</dbReference>
<keyword evidence="2" id="KW-1185">Reference proteome</keyword>
<protein>
    <submittedName>
        <fullName evidence="1">Uncharacterized protein</fullName>
    </submittedName>
</protein>
<dbReference type="Proteomes" id="UP001302249">
    <property type="component" value="Chromosome"/>
</dbReference>
<accession>A0ABZ0B8R4</accession>
<organism evidence="1 2">
    <name type="scientific">Stakelama saccharophila</name>
    <dbReference type="NCBI Taxonomy" id="3075605"/>
    <lineage>
        <taxon>Bacteria</taxon>
        <taxon>Pseudomonadati</taxon>
        <taxon>Pseudomonadota</taxon>
        <taxon>Alphaproteobacteria</taxon>
        <taxon>Sphingomonadales</taxon>
        <taxon>Sphingomonadaceae</taxon>
        <taxon>Stakelama</taxon>
    </lineage>
</organism>
<gene>
    <name evidence="1" type="ORF">RPR59_13845</name>
</gene>
<evidence type="ECO:0000313" key="2">
    <source>
        <dbReference type="Proteomes" id="UP001302249"/>
    </source>
</evidence>
<evidence type="ECO:0000313" key="1">
    <source>
        <dbReference type="EMBL" id="WNO53506.1"/>
    </source>
</evidence>
<proteinExistence type="predicted"/>
<reference evidence="1 2" key="1">
    <citation type="submission" date="2023-09" db="EMBL/GenBank/DDBJ databases">
        <authorList>
            <person name="Rey-Velasco X."/>
        </authorList>
    </citation>
    <scope>NUCLEOTIDE SEQUENCE [LARGE SCALE GENOMIC DNA]</scope>
    <source>
        <strain evidence="1 2">W311</strain>
    </source>
</reference>